<protein>
    <submittedName>
        <fullName evidence="4">Fibronectin type-III domain-containing protein</fullName>
    </submittedName>
</protein>
<dbReference type="Gene3D" id="2.60.40.10">
    <property type="entry name" value="Immunoglobulins"/>
    <property type="match status" value="1"/>
</dbReference>
<organism evidence="4">
    <name type="scientific">Onchocerca ochengi</name>
    <name type="common">Filarial nematode worm</name>
    <dbReference type="NCBI Taxonomy" id="42157"/>
    <lineage>
        <taxon>Eukaryota</taxon>
        <taxon>Metazoa</taxon>
        <taxon>Ecdysozoa</taxon>
        <taxon>Nematoda</taxon>
        <taxon>Chromadorea</taxon>
        <taxon>Rhabditida</taxon>
        <taxon>Spirurina</taxon>
        <taxon>Spiruromorpha</taxon>
        <taxon>Filarioidea</taxon>
        <taxon>Onchocercidae</taxon>
        <taxon>Onchocerca</taxon>
    </lineage>
</organism>
<dbReference type="InterPro" id="IPR013783">
    <property type="entry name" value="Ig-like_fold"/>
</dbReference>
<evidence type="ECO:0000313" key="3">
    <source>
        <dbReference type="Proteomes" id="UP000271087"/>
    </source>
</evidence>
<proteinExistence type="predicted"/>
<reference evidence="4" key="1">
    <citation type="submission" date="2016-06" db="UniProtKB">
        <authorList>
            <consortium name="WormBaseParasite"/>
        </authorList>
    </citation>
    <scope>IDENTIFICATION</scope>
</reference>
<dbReference type="InterPro" id="IPR036116">
    <property type="entry name" value="FN3_sf"/>
</dbReference>
<evidence type="ECO:0000259" key="1">
    <source>
        <dbReference type="PROSITE" id="PS50853"/>
    </source>
</evidence>
<dbReference type="Pfam" id="PF00041">
    <property type="entry name" value="fn3"/>
    <property type="match status" value="1"/>
</dbReference>
<dbReference type="EMBL" id="UYRW01012233">
    <property type="protein sequence ID" value="VDN00125.1"/>
    <property type="molecule type" value="Genomic_DNA"/>
</dbReference>
<evidence type="ECO:0000313" key="2">
    <source>
        <dbReference type="EMBL" id="VDN00125.1"/>
    </source>
</evidence>
<dbReference type="Proteomes" id="UP000271087">
    <property type="component" value="Unassembled WGS sequence"/>
</dbReference>
<dbReference type="STRING" id="42157.A0A182EXD7"/>
<dbReference type="AlphaFoldDB" id="A0A182EXD7"/>
<reference evidence="2 3" key="2">
    <citation type="submission" date="2018-08" db="EMBL/GenBank/DDBJ databases">
        <authorList>
            <person name="Laetsch R D."/>
            <person name="Stevens L."/>
            <person name="Kumar S."/>
            <person name="Blaxter L. M."/>
        </authorList>
    </citation>
    <scope>NUCLEOTIDE SEQUENCE [LARGE SCALE GENOMIC DNA]</scope>
</reference>
<dbReference type="InterPro" id="IPR003961">
    <property type="entry name" value="FN3_dom"/>
</dbReference>
<keyword evidence="3" id="KW-1185">Reference proteome</keyword>
<name>A0A182EXD7_ONCOC</name>
<dbReference type="WBParaSite" id="nOo.2.0.1.t12837-RA">
    <property type="protein sequence ID" value="nOo.2.0.1.t12837-RA"/>
    <property type="gene ID" value="nOo.2.0.1.g12837"/>
</dbReference>
<accession>A0A182EXD7</accession>
<sequence length="47" mass="5423">MVSFYALPPAPQNLQVSNVTSDSVRVTWDPVNIETEPVKKYIIKYRQ</sequence>
<evidence type="ECO:0000313" key="4">
    <source>
        <dbReference type="WBParaSite" id="nOo.2.0.1.t12837-RA"/>
    </source>
</evidence>
<dbReference type="OrthoDB" id="8923679at2759"/>
<feature type="domain" description="Fibronectin type-III" evidence="1">
    <location>
        <begin position="10"/>
        <end position="47"/>
    </location>
</feature>
<gene>
    <name evidence="2" type="ORF">NOO_LOCUS12837</name>
</gene>
<dbReference type="CDD" id="cd00063">
    <property type="entry name" value="FN3"/>
    <property type="match status" value="1"/>
</dbReference>
<dbReference type="SUPFAM" id="SSF49265">
    <property type="entry name" value="Fibronectin type III"/>
    <property type="match status" value="1"/>
</dbReference>
<dbReference type="PROSITE" id="PS50853">
    <property type="entry name" value="FN3"/>
    <property type="match status" value="1"/>
</dbReference>